<organism evidence="1 2">
    <name type="scientific">Rhizoclosmatium globosum</name>
    <dbReference type="NCBI Taxonomy" id="329046"/>
    <lineage>
        <taxon>Eukaryota</taxon>
        <taxon>Fungi</taxon>
        <taxon>Fungi incertae sedis</taxon>
        <taxon>Chytridiomycota</taxon>
        <taxon>Chytridiomycota incertae sedis</taxon>
        <taxon>Chytridiomycetes</taxon>
        <taxon>Chytridiales</taxon>
        <taxon>Chytriomycetaceae</taxon>
        <taxon>Rhizoclosmatium</taxon>
    </lineage>
</organism>
<sequence length="384" mass="39538">MNSEPVMAAVPYDCGGGPIDLPSLNEVDKLLPSLQTASLLGGSANFVFTVPNYAQTLYFGHDAYTYTLTTDASVTTVSGLACEPTIVGWASTYRSSFVTSTQTVSGSHTFYTPFLTATDSPITGCFATATIAQNAGDCVSRATSTSTYTALNCAAVATSLVTFVKELGAIQIGATKDNLKSSVLYPLSLTFPYQATSITLTPPSLDTTLTISIVSTEVTPQPPSAASLTLILSATTSTPSTFMVSQILLTQPVYLVAEYISASSRFAFKSVSASCGPAVTYNAVAKVCKIGKPGTSMQKGECAEGAGDTDVAFSVTLVPSSRVYCGFSATVRIVQGCERSVSDDLPVLTSVVPTKPGGGLASGGSSLSGWPGIVGAFVLGCFLV</sequence>
<dbReference type="AlphaFoldDB" id="A0A1Y2BQQ8"/>
<comment type="caution">
    <text evidence="1">The sequence shown here is derived from an EMBL/GenBank/DDBJ whole genome shotgun (WGS) entry which is preliminary data.</text>
</comment>
<keyword evidence="2" id="KW-1185">Reference proteome</keyword>
<protein>
    <submittedName>
        <fullName evidence="1">Uncharacterized protein</fullName>
    </submittedName>
</protein>
<proteinExistence type="predicted"/>
<dbReference type="Proteomes" id="UP000193642">
    <property type="component" value="Unassembled WGS sequence"/>
</dbReference>
<gene>
    <name evidence="1" type="ORF">BCR33DRAFT_854940</name>
</gene>
<dbReference type="OrthoDB" id="10459536at2759"/>
<evidence type="ECO:0000313" key="2">
    <source>
        <dbReference type="Proteomes" id="UP000193642"/>
    </source>
</evidence>
<evidence type="ECO:0000313" key="1">
    <source>
        <dbReference type="EMBL" id="ORY37081.1"/>
    </source>
</evidence>
<dbReference type="EMBL" id="MCGO01000052">
    <property type="protein sequence ID" value="ORY37081.1"/>
    <property type="molecule type" value="Genomic_DNA"/>
</dbReference>
<name>A0A1Y2BQQ8_9FUNG</name>
<reference evidence="1 2" key="1">
    <citation type="submission" date="2016-07" db="EMBL/GenBank/DDBJ databases">
        <title>Pervasive Adenine N6-methylation of Active Genes in Fungi.</title>
        <authorList>
            <consortium name="DOE Joint Genome Institute"/>
            <person name="Mondo S.J."/>
            <person name="Dannebaum R.O."/>
            <person name="Kuo R.C."/>
            <person name="Labutti K."/>
            <person name="Haridas S."/>
            <person name="Kuo A."/>
            <person name="Salamov A."/>
            <person name="Ahrendt S.R."/>
            <person name="Lipzen A."/>
            <person name="Sullivan W."/>
            <person name="Andreopoulos W.B."/>
            <person name="Clum A."/>
            <person name="Lindquist E."/>
            <person name="Daum C."/>
            <person name="Ramamoorthy G.K."/>
            <person name="Gryganskyi A."/>
            <person name="Culley D."/>
            <person name="Magnuson J.K."/>
            <person name="James T.Y."/>
            <person name="O'Malley M.A."/>
            <person name="Stajich J.E."/>
            <person name="Spatafora J.W."/>
            <person name="Visel A."/>
            <person name="Grigoriev I.V."/>
        </authorList>
    </citation>
    <scope>NUCLEOTIDE SEQUENCE [LARGE SCALE GENOMIC DNA]</scope>
    <source>
        <strain evidence="1 2">JEL800</strain>
    </source>
</reference>
<accession>A0A1Y2BQQ8</accession>